<sequence length="336" mass="39946">MRPSTIELINELEPSDNWLFFDSNNSEYIKFILELISVKQFREILQPKAIKGYFQRSFAELLFKYNYLSQTDVKTCGNAWIQFLLDVYEGESLYSMNENQNKISKLLIRNAMENFLHICKNLVLFGPYTCILYIWNEKICQNSEEEKSKLNYFPISIPFIPENHLAVDPNNLDPIVDLFEQGYKDILIYAYLSEFHTIFVNFLDEFPTVDDFHKDYTEIIPKIKTRLISHDYSDQALSNFIDFFVRYFPDNELGISPQVEEDVSNKTGIDIKFFKKMNPNYNLEEEELEEKRNKDEFVEMFSDARFPLNEYYRQNVGYTFKTNLNFKVDDEPPDFG</sequence>
<reference evidence="1" key="1">
    <citation type="submission" date="2006-10" db="EMBL/GenBank/DDBJ databases">
        <authorList>
            <person name="Amadeo P."/>
            <person name="Zhao Q."/>
            <person name="Wortman J."/>
            <person name="Fraser-Liggett C."/>
            <person name="Carlton J."/>
        </authorList>
    </citation>
    <scope>NUCLEOTIDE SEQUENCE</scope>
    <source>
        <strain evidence="1">G3</strain>
    </source>
</reference>
<dbReference type="RefSeq" id="XP_001315294.1">
    <property type="nucleotide sequence ID" value="XM_001315259.1"/>
</dbReference>
<protein>
    <submittedName>
        <fullName evidence="1">Uncharacterized protein</fullName>
    </submittedName>
</protein>
<accession>A2EW94</accession>
<name>A2EW94_TRIV3</name>
<gene>
    <name evidence="1" type="ORF">TVAG_171690</name>
</gene>
<dbReference type="AlphaFoldDB" id="A2EW94"/>
<dbReference type="Proteomes" id="UP000001542">
    <property type="component" value="Unassembled WGS sequence"/>
</dbReference>
<proteinExistence type="predicted"/>
<evidence type="ECO:0000313" key="2">
    <source>
        <dbReference type="Proteomes" id="UP000001542"/>
    </source>
</evidence>
<dbReference type="EMBL" id="DS113516">
    <property type="protein sequence ID" value="EAY03071.1"/>
    <property type="molecule type" value="Genomic_DNA"/>
</dbReference>
<dbReference type="InParanoid" id="A2EW94"/>
<organism evidence="1 2">
    <name type="scientific">Trichomonas vaginalis (strain ATCC PRA-98 / G3)</name>
    <dbReference type="NCBI Taxonomy" id="412133"/>
    <lineage>
        <taxon>Eukaryota</taxon>
        <taxon>Metamonada</taxon>
        <taxon>Parabasalia</taxon>
        <taxon>Trichomonadida</taxon>
        <taxon>Trichomonadidae</taxon>
        <taxon>Trichomonas</taxon>
    </lineage>
</organism>
<dbReference type="KEGG" id="tva:4760910"/>
<reference evidence="1" key="2">
    <citation type="journal article" date="2007" name="Science">
        <title>Draft genome sequence of the sexually transmitted pathogen Trichomonas vaginalis.</title>
        <authorList>
            <person name="Carlton J.M."/>
            <person name="Hirt R.P."/>
            <person name="Silva J.C."/>
            <person name="Delcher A.L."/>
            <person name="Schatz M."/>
            <person name="Zhao Q."/>
            <person name="Wortman J.R."/>
            <person name="Bidwell S.L."/>
            <person name="Alsmark U.C.M."/>
            <person name="Besteiro S."/>
            <person name="Sicheritz-Ponten T."/>
            <person name="Noel C.J."/>
            <person name="Dacks J.B."/>
            <person name="Foster P.G."/>
            <person name="Simillion C."/>
            <person name="Van de Peer Y."/>
            <person name="Miranda-Saavedra D."/>
            <person name="Barton G.J."/>
            <person name="Westrop G.D."/>
            <person name="Mueller S."/>
            <person name="Dessi D."/>
            <person name="Fiori P.L."/>
            <person name="Ren Q."/>
            <person name="Paulsen I."/>
            <person name="Zhang H."/>
            <person name="Bastida-Corcuera F.D."/>
            <person name="Simoes-Barbosa A."/>
            <person name="Brown M.T."/>
            <person name="Hayes R.D."/>
            <person name="Mukherjee M."/>
            <person name="Okumura C.Y."/>
            <person name="Schneider R."/>
            <person name="Smith A.J."/>
            <person name="Vanacova S."/>
            <person name="Villalvazo M."/>
            <person name="Haas B.J."/>
            <person name="Pertea M."/>
            <person name="Feldblyum T.V."/>
            <person name="Utterback T.R."/>
            <person name="Shu C.L."/>
            <person name="Osoegawa K."/>
            <person name="de Jong P.J."/>
            <person name="Hrdy I."/>
            <person name="Horvathova L."/>
            <person name="Zubacova Z."/>
            <person name="Dolezal P."/>
            <person name="Malik S.B."/>
            <person name="Logsdon J.M. Jr."/>
            <person name="Henze K."/>
            <person name="Gupta A."/>
            <person name="Wang C.C."/>
            <person name="Dunne R.L."/>
            <person name="Upcroft J.A."/>
            <person name="Upcroft P."/>
            <person name="White O."/>
            <person name="Salzberg S.L."/>
            <person name="Tang P."/>
            <person name="Chiu C.-H."/>
            <person name="Lee Y.-S."/>
            <person name="Embley T.M."/>
            <person name="Coombs G.H."/>
            <person name="Mottram J.C."/>
            <person name="Tachezy J."/>
            <person name="Fraser-Liggett C.M."/>
            <person name="Johnson P.J."/>
        </authorList>
    </citation>
    <scope>NUCLEOTIDE SEQUENCE [LARGE SCALE GENOMIC DNA]</scope>
    <source>
        <strain evidence="1">G3</strain>
    </source>
</reference>
<dbReference type="VEuPathDB" id="TrichDB:TVAGG3_0916280"/>
<keyword evidence="2" id="KW-1185">Reference proteome</keyword>
<evidence type="ECO:0000313" key="1">
    <source>
        <dbReference type="EMBL" id="EAY03071.1"/>
    </source>
</evidence>
<dbReference type="VEuPathDB" id="TrichDB:TVAG_171690"/>